<evidence type="ECO:0000313" key="2">
    <source>
        <dbReference type="Proteomes" id="UP001374535"/>
    </source>
</evidence>
<gene>
    <name evidence="1" type="ORF">V8G54_014437</name>
</gene>
<proteinExistence type="predicted"/>
<dbReference type="Proteomes" id="UP001374535">
    <property type="component" value="Chromosome 5"/>
</dbReference>
<protein>
    <submittedName>
        <fullName evidence="1">Uncharacterized protein</fullName>
    </submittedName>
</protein>
<name>A0AAQ3NK10_VIGMU</name>
<sequence>MAANYHTHTPHILDFTKYRGEQPSDTKVEQLLDEVEKYALSRNLYWDIWGMISRFRRYWSRKASIESFNGSSQDNVTINQVIEDLKEEEVVVQRDELSVKQAFDGDDPRLEERVGPDYRERTVGLTNRKQTTYLWKPLSSEAIVEKLQEFLNGKGKSGVEKDRKQDQQASHLLKEKVWFDQESPRDLCALRC</sequence>
<evidence type="ECO:0000313" key="1">
    <source>
        <dbReference type="EMBL" id="WVZ09907.1"/>
    </source>
</evidence>
<keyword evidence="2" id="KW-1185">Reference proteome</keyword>
<dbReference type="Gene3D" id="3.90.1200.10">
    <property type="match status" value="1"/>
</dbReference>
<accession>A0AAQ3NK10</accession>
<dbReference type="AlphaFoldDB" id="A0AAQ3NK10"/>
<reference evidence="1 2" key="1">
    <citation type="journal article" date="2023" name="Life. Sci Alliance">
        <title>Evolutionary insights into 3D genome organization and epigenetic landscape of Vigna mungo.</title>
        <authorList>
            <person name="Junaid A."/>
            <person name="Singh B."/>
            <person name="Bhatia S."/>
        </authorList>
    </citation>
    <scope>NUCLEOTIDE SEQUENCE [LARGE SCALE GENOMIC DNA]</scope>
    <source>
        <strain evidence="1">Urdbean</strain>
    </source>
</reference>
<organism evidence="1 2">
    <name type="scientific">Vigna mungo</name>
    <name type="common">Black gram</name>
    <name type="synonym">Phaseolus mungo</name>
    <dbReference type="NCBI Taxonomy" id="3915"/>
    <lineage>
        <taxon>Eukaryota</taxon>
        <taxon>Viridiplantae</taxon>
        <taxon>Streptophyta</taxon>
        <taxon>Embryophyta</taxon>
        <taxon>Tracheophyta</taxon>
        <taxon>Spermatophyta</taxon>
        <taxon>Magnoliopsida</taxon>
        <taxon>eudicotyledons</taxon>
        <taxon>Gunneridae</taxon>
        <taxon>Pentapetalae</taxon>
        <taxon>rosids</taxon>
        <taxon>fabids</taxon>
        <taxon>Fabales</taxon>
        <taxon>Fabaceae</taxon>
        <taxon>Papilionoideae</taxon>
        <taxon>50 kb inversion clade</taxon>
        <taxon>NPAAA clade</taxon>
        <taxon>indigoferoid/millettioid clade</taxon>
        <taxon>Phaseoleae</taxon>
        <taxon>Vigna</taxon>
    </lineage>
</organism>
<dbReference type="EMBL" id="CP144696">
    <property type="protein sequence ID" value="WVZ09907.1"/>
    <property type="molecule type" value="Genomic_DNA"/>
</dbReference>